<sequence length="98" mass="11548">MDVDSIDDPICLVTELAKCYAMGIVVINVIIEYLYYAIFDLQLCIDYYIMRAEYYALDVNWLIDKRPADSLEIMTVYRNGYNAREAVRRGLLEDTIWF</sequence>
<name>A0A3G4ZXL9_9VIRU</name>
<dbReference type="EMBL" id="MK072164">
    <property type="protein sequence ID" value="AYV79648.1"/>
    <property type="molecule type" value="Genomic_DNA"/>
</dbReference>
<feature type="transmembrane region" description="Helical" evidence="1">
    <location>
        <begin position="20"/>
        <end position="41"/>
    </location>
</feature>
<accession>A0A3G4ZXL9</accession>
<keyword evidence="1" id="KW-1133">Transmembrane helix</keyword>
<reference evidence="2" key="1">
    <citation type="submission" date="2018-10" db="EMBL/GenBank/DDBJ databases">
        <title>Hidden diversity of soil giant viruses.</title>
        <authorList>
            <person name="Schulz F."/>
            <person name="Alteio L."/>
            <person name="Goudeau D."/>
            <person name="Ryan E.M."/>
            <person name="Malmstrom R.R."/>
            <person name="Blanchard J."/>
            <person name="Woyke T."/>
        </authorList>
    </citation>
    <scope>NUCLEOTIDE SEQUENCE</scope>
    <source>
        <strain evidence="2">FNV1</strain>
    </source>
</reference>
<proteinExistence type="predicted"/>
<evidence type="ECO:0000256" key="1">
    <source>
        <dbReference type="SAM" id="Phobius"/>
    </source>
</evidence>
<keyword evidence="1" id="KW-0812">Transmembrane</keyword>
<protein>
    <submittedName>
        <fullName evidence="2">Uncharacterized protein</fullName>
    </submittedName>
</protein>
<keyword evidence="1" id="KW-0472">Membrane</keyword>
<evidence type="ECO:0000313" key="2">
    <source>
        <dbReference type="EMBL" id="AYV79648.1"/>
    </source>
</evidence>
<gene>
    <name evidence="2" type="ORF">Faunusvirus33_2</name>
</gene>
<organism evidence="2">
    <name type="scientific">Faunusvirus sp</name>
    <dbReference type="NCBI Taxonomy" id="2487766"/>
    <lineage>
        <taxon>Viruses</taxon>
        <taxon>Varidnaviria</taxon>
        <taxon>Bamfordvirae</taxon>
        <taxon>Nucleocytoviricota</taxon>
        <taxon>Megaviricetes</taxon>
        <taxon>Imitervirales</taxon>
        <taxon>Mimiviridae</taxon>
    </lineage>
</organism>